<dbReference type="PANTHER" id="PTHR46841:SF4">
    <property type="entry name" value="SC:D189"/>
    <property type="match status" value="1"/>
</dbReference>
<evidence type="ECO:0000313" key="11">
    <source>
        <dbReference type="Proteomes" id="UP000472265"/>
    </source>
</evidence>
<evidence type="ECO:0000313" key="10">
    <source>
        <dbReference type="Ensembl" id="ENSSAUP00010048868.1"/>
    </source>
</evidence>
<name>A0A671XCN4_SPAAU</name>
<keyword evidence="7" id="KW-0325">Glycoprotein</keyword>
<evidence type="ECO:0000256" key="2">
    <source>
        <dbReference type="ARBA" id="ARBA00022692"/>
    </source>
</evidence>
<dbReference type="InterPro" id="IPR003599">
    <property type="entry name" value="Ig_sub"/>
</dbReference>
<keyword evidence="6" id="KW-1015">Disulfide bond</keyword>
<feature type="domain" description="Ig-like" evidence="9">
    <location>
        <begin position="78"/>
        <end position="221"/>
    </location>
</feature>
<reference evidence="10" key="3">
    <citation type="submission" date="2025-09" db="UniProtKB">
        <authorList>
            <consortium name="Ensembl"/>
        </authorList>
    </citation>
    <scope>IDENTIFICATION</scope>
</reference>
<dbReference type="Ensembl" id="ENSSAUT00010051407.1">
    <property type="protein sequence ID" value="ENSSAUP00010048868.1"/>
    <property type="gene ID" value="ENSSAUG00010020376.1"/>
</dbReference>
<evidence type="ECO:0000256" key="5">
    <source>
        <dbReference type="ARBA" id="ARBA00023136"/>
    </source>
</evidence>
<comment type="subcellular location">
    <subcellularLocation>
        <location evidence="1">Membrane</location>
        <topology evidence="1">Single-pass membrane protein</topology>
    </subcellularLocation>
</comment>
<evidence type="ECO:0000256" key="8">
    <source>
        <dbReference type="ARBA" id="ARBA00023319"/>
    </source>
</evidence>
<dbReference type="GO" id="GO:0098632">
    <property type="term" value="F:cell-cell adhesion mediator activity"/>
    <property type="evidence" value="ECO:0007669"/>
    <property type="project" value="InterPro"/>
</dbReference>
<dbReference type="GO" id="GO:0016020">
    <property type="term" value="C:membrane"/>
    <property type="evidence" value="ECO:0007669"/>
    <property type="project" value="UniProtKB-SubCell"/>
</dbReference>
<keyword evidence="5" id="KW-0472">Membrane</keyword>
<dbReference type="SUPFAM" id="SSF48726">
    <property type="entry name" value="Immunoglobulin"/>
    <property type="match status" value="2"/>
</dbReference>
<dbReference type="InParanoid" id="A0A671XCN4"/>
<evidence type="ECO:0000256" key="1">
    <source>
        <dbReference type="ARBA" id="ARBA00004167"/>
    </source>
</evidence>
<dbReference type="Pfam" id="PF07686">
    <property type="entry name" value="V-set"/>
    <property type="match status" value="1"/>
</dbReference>
<dbReference type="GeneTree" id="ENSGT00940000164706"/>
<accession>A0A671XCN4</accession>
<dbReference type="InterPro" id="IPR036179">
    <property type="entry name" value="Ig-like_dom_sf"/>
</dbReference>
<dbReference type="AlphaFoldDB" id="A0A671XCN4"/>
<keyword evidence="8" id="KW-0393">Immunoglobulin domain</keyword>
<proteinExistence type="predicted"/>
<evidence type="ECO:0000256" key="4">
    <source>
        <dbReference type="ARBA" id="ARBA00022989"/>
    </source>
</evidence>
<evidence type="ECO:0000256" key="6">
    <source>
        <dbReference type="ARBA" id="ARBA00023157"/>
    </source>
</evidence>
<protein>
    <recommendedName>
        <fullName evidence="9">Ig-like domain-containing protein</fullName>
    </recommendedName>
</protein>
<sequence length="257" mass="27973">IQNFIKTISLKAQYVNILVKWTAPASLSAEAGGSLVLSCSITTAAGDTVRQVRWHNKHNKILLAYEQSAPIRFSHRNPKVQLTASHNALMTGGCYRCVFDVYPTGLQEGKTCVSVIAEALPVVSTATLSCGYSIPERVLQVLWRKTAEQGDTITVAAYAKGGHQTITDQFMGRVSLSRSLGDTQLTIQQARTEDEACYTCEFHTYPDALKAAPPASQCTVSTDRNVKCLCVCVCVCVPDSAQERETLCINKPQAALR</sequence>
<dbReference type="Proteomes" id="UP000472265">
    <property type="component" value="Chromosome 24"/>
</dbReference>
<dbReference type="SMART" id="SM00409">
    <property type="entry name" value="IG"/>
    <property type="match status" value="2"/>
</dbReference>
<dbReference type="InterPro" id="IPR047164">
    <property type="entry name" value="OX2G-like"/>
</dbReference>
<keyword evidence="2" id="KW-0812">Transmembrane</keyword>
<reference evidence="10" key="2">
    <citation type="submission" date="2025-08" db="UniProtKB">
        <authorList>
            <consortium name="Ensembl"/>
        </authorList>
    </citation>
    <scope>IDENTIFICATION</scope>
</reference>
<dbReference type="PANTHER" id="PTHR46841">
    <property type="entry name" value="OX-2 MEMBRANE GLYCOPROTEIN"/>
    <property type="match status" value="1"/>
</dbReference>
<reference evidence="10" key="1">
    <citation type="submission" date="2021-04" db="EMBL/GenBank/DDBJ databases">
        <authorList>
            <consortium name="Wellcome Sanger Institute Data Sharing"/>
        </authorList>
    </citation>
    <scope>NUCLEOTIDE SEQUENCE [LARGE SCALE GENOMIC DNA]</scope>
</reference>
<keyword evidence="3" id="KW-0732">Signal</keyword>
<keyword evidence="4" id="KW-1133">Transmembrane helix</keyword>
<dbReference type="SMART" id="SM00406">
    <property type="entry name" value="IGv"/>
    <property type="match status" value="1"/>
</dbReference>
<dbReference type="Gene3D" id="2.60.40.10">
    <property type="entry name" value="Immunoglobulins"/>
    <property type="match status" value="2"/>
</dbReference>
<dbReference type="PROSITE" id="PS50835">
    <property type="entry name" value="IG_LIKE"/>
    <property type="match status" value="1"/>
</dbReference>
<evidence type="ECO:0000259" key="9">
    <source>
        <dbReference type="PROSITE" id="PS50835"/>
    </source>
</evidence>
<evidence type="ECO:0000256" key="7">
    <source>
        <dbReference type="ARBA" id="ARBA00023180"/>
    </source>
</evidence>
<evidence type="ECO:0000256" key="3">
    <source>
        <dbReference type="ARBA" id="ARBA00022729"/>
    </source>
</evidence>
<dbReference type="InterPro" id="IPR013783">
    <property type="entry name" value="Ig-like_fold"/>
</dbReference>
<dbReference type="InterPro" id="IPR007110">
    <property type="entry name" value="Ig-like_dom"/>
</dbReference>
<keyword evidence="11" id="KW-1185">Reference proteome</keyword>
<organism evidence="10 11">
    <name type="scientific">Sparus aurata</name>
    <name type="common">Gilthead sea bream</name>
    <dbReference type="NCBI Taxonomy" id="8175"/>
    <lineage>
        <taxon>Eukaryota</taxon>
        <taxon>Metazoa</taxon>
        <taxon>Chordata</taxon>
        <taxon>Craniata</taxon>
        <taxon>Vertebrata</taxon>
        <taxon>Euteleostomi</taxon>
        <taxon>Actinopterygii</taxon>
        <taxon>Neopterygii</taxon>
        <taxon>Teleostei</taxon>
        <taxon>Neoteleostei</taxon>
        <taxon>Acanthomorphata</taxon>
        <taxon>Eupercaria</taxon>
        <taxon>Spariformes</taxon>
        <taxon>Sparidae</taxon>
        <taxon>Sparus</taxon>
    </lineage>
</organism>
<dbReference type="InterPro" id="IPR013106">
    <property type="entry name" value="Ig_V-set"/>
</dbReference>